<keyword evidence="4" id="KW-1185">Reference proteome</keyword>
<dbReference type="RefSeq" id="WP_121011084.1">
    <property type="nucleotide sequence ID" value="NZ_RCCJ01000001.1"/>
</dbReference>
<feature type="signal peptide" evidence="1">
    <location>
        <begin position="1"/>
        <end position="20"/>
    </location>
</feature>
<dbReference type="EMBL" id="RCCJ01000001">
    <property type="protein sequence ID" value="RLJ70798.1"/>
    <property type="molecule type" value="Genomic_DNA"/>
</dbReference>
<keyword evidence="1" id="KW-0732">Signal</keyword>
<dbReference type="InterPro" id="IPR050553">
    <property type="entry name" value="Thioredoxin_ResA/DsbE_sf"/>
</dbReference>
<evidence type="ECO:0000313" key="3">
    <source>
        <dbReference type="EMBL" id="RLJ70798.1"/>
    </source>
</evidence>
<evidence type="ECO:0000313" key="4">
    <source>
        <dbReference type="Proteomes" id="UP000267841"/>
    </source>
</evidence>
<gene>
    <name evidence="3" type="ORF">BCF55_1081</name>
</gene>
<dbReference type="CDD" id="cd02966">
    <property type="entry name" value="TlpA_like_family"/>
    <property type="match status" value="1"/>
</dbReference>
<organism evidence="3 4">
    <name type="scientific">Hydrogenivirga caldilitoris</name>
    <dbReference type="NCBI Taxonomy" id="246264"/>
    <lineage>
        <taxon>Bacteria</taxon>
        <taxon>Pseudomonadati</taxon>
        <taxon>Aquificota</taxon>
        <taxon>Aquificia</taxon>
        <taxon>Aquificales</taxon>
        <taxon>Aquificaceae</taxon>
        <taxon>Hydrogenivirga</taxon>
    </lineage>
</organism>
<dbReference type="OrthoDB" id="14752at2"/>
<proteinExistence type="predicted"/>
<dbReference type="GO" id="GO:0016491">
    <property type="term" value="F:oxidoreductase activity"/>
    <property type="evidence" value="ECO:0007669"/>
    <property type="project" value="InterPro"/>
</dbReference>
<feature type="domain" description="Alkyl hydroperoxide reductase subunit C/ Thiol specific antioxidant" evidence="2">
    <location>
        <begin position="20"/>
        <end position="129"/>
    </location>
</feature>
<dbReference type="Proteomes" id="UP000267841">
    <property type="component" value="Unassembled WGS sequence"/>
</dbReference>
<dbReference type="Gene3D" id="3.40.30.10">
    <property type="entry name" value="Glutaredoxin"/>
    <property type="match status" value="1"/>
</dbReference>
<evidence type="ECO:0000259" key="2">
    <source>
        <dbReference type="Pfam" id="PF00578"/>
    </source>
</evidence>
<dbReference type="InterPro" id="IPR036249">
    <property type="entry name" value="Thioredoxin-like_sf"/>
</dbReference>
<sequence>MKVLLLLFTVLLLSCSSDHLYNLSLRSIDGKEIKLSQFRGKKFIVYVWSGTCVGHVEDLKRLTVVYPELEVPLVSIAVMMDVQDVKEVLQKNNIKPNYPVLADPKGEFANKVTLLFLPATIIFNERGEVLKNFPQLPPELVSLISTHK</sequence>
<dbReference type="PANTHER" id="PTHR42852">
    <property type="entry name" value="THIOL:DISULFIDE INTERCHANGE PROTEIN DSBE"/>
    <property type="match status" value="1"/>
</dbReference>
<accession>A0A497XPI3</accession>
<dbReference type="AlphaFoldDB" id="A0A497XPI3"/>
<dbReference type="PANTHER" id="PTHR42852:SF13">
    <property type="entry name" value="PROTEIN DIPZ"/>
    <property type="match status" value="1"/>
</dbReference>
<evidence type="ECO:0000256" key="1">
    <source>
        <dbReference type="SAM" id="SignalP"/>
    </source>
</evidence>
<dbReference type="Pfam" id="PF00578">
    <property type="entry name" value="AhpC-TSA"/>
    <property type="match status" value="1"/>
</dbReference>
<dbReference type="SUPFAM" id="SSF52833">
    <property type="entry name" value="Thioredoxin-like"/>
    <property type="match status" value="1"/>
</dbReference>
<dbReference type="PROSITE" id="PS51257">
    <property type="entry name" value="PROKAR_LIPOPROTEIN"/>
    <property type="match status" value="1"/>
</dbReference>
<comment type="caution">
    <text evidence="3">The sequence shown here is derived from an EMBL/GenBank/DDBJ whole genome shotgun (WGS) entry which is preliminary data.</text>
</comment>
<feature type="chain" id="PRO_5019748847" evidence="1">
    <location>
        <begin position="21"/>
        <end position="148"/>
    </location>
</feature>
<dbReference type="GO" id="GO:0016209">
    <property type="term" value="F:antioxidant activity"/>
    <property type="evidence" value="ECO:0007669"/>
    <property type="project" value="InterPro"/>
</dbReference>
<protein>
    <submittedName>
        <fullName evidence="3">Peroxiredoxin</fullName>
    </submittedName>
</protein>
<name>A0A497XPI3_9AQUI</name>
<dbReference type="InterPro" id="IPR000866">
    <property type="entry name" value="AhpC/TSA"/>
</dbReference>
<reference evidence="3 4" key="1">
    <citation type="submission" date="2018-10" db="EMBL/GenBank/DDBJ databases">
        <title>Genomic Encyclopedia of Archaeal and Bacterial Type Strains, Phase II (KMG-II): from individual species to whole genera.</title>
        <authorList>
            <person name="Goeker M."/>
        </authorList>
    </citation>
    <scope>NUCLEOTIDE SEQUENCE [LARGE SCALE GENOMIC DNA]</scope>
    <source>
        <strain evidence="3 4">DSM 16510</strain>
    </source>
</reference>